<feature type="compositionally biased region" description="Pro residues" evidence="5">
    <location>
        <begin position="136"/>
        <end position="171"/>
    </location>
</feature>
<reference evidence="7 8" key="1">
    <citation type="journal article" date="2018" name="Nat. Ecol. Evol.">
        <title>Pezizomycetes genomes reveal the molecular basis of ectomycorrhizal truffle lifestyle.</title>
        <authorList>
            <person name="Murat C."/>
            <person name="Payen T."/>
            <person name="Noel B."/>
            <person name="Kuo A."/>
            <person name="Morin E."/>
            <person name="Chen J."/>
            <person name="Kohler A."/>
            <person name="Krizsan K."/>
            <person name="Balestrini R."/>
            <person name="Da Silva C."/>
            <person name="Montanini B."/>
            <person name="Hainaut M."/>
            <person name="Levati E."/>
            <person name="Barry K.W."/>
            <person name="Belfiori B."/>
            <person name="Cichocki N."/>
            <person name="Clum A."/>
            <person name="Dockter R.B."/>
            <person name="Fauchery L."/>
            <person name="Guy J."/>
            <person name="Iotti M."/>
            <person name="Le Tacon F."/>
            <person name="Lindquist E.A."/>
            <person name="Lipzen A."/>
            <person name="Malagnac F."/>
            <person name="Mello A."/>
            <person name="Molinier V."/>
            <person name="Miyauchi S."/>
            <person name="Poulain J."/>
            <person name="Riccioni C."/>
            <person name="Rubini A."/>
            <person name="Sitrit Y."/>
            <person name="Splivallo R."/>
            <person name="Traeger S."/>
            <person name="Wang M."/>
            <person name="Zifcakova L."/>
            <person name="Wipf D."/>
            <person name="Zambonelli A."/>
            <person name="Paolocci F."/>
            <person name="Nowrousian M."/>
            <person name="Ottonello S."/>
            <person name="Baldrian P."/>
            <person name="Spatafora J.W."/>
            <person name="Henrissat B."/>
            <person name="Nagy L.G."/>
            <person name="Aury J.M."/>
            <person name="Wincker P."/>
            <person name="Grigoriev I.V."/>
            <person name="Bonfante P."/>
            <person name="Martin F.M."/>
        </authorList>
    </citation>
    <scope>NUCLEOTIDE SEQUENCE [LARGE SCALE GENOMIC DNA]</scope>
    <source>
        <strain evidence="7 8">RN42</strain>
    </source>
</reference>
<proteinExistence type="predicted"/>
<dbReference type="GO" id="GO:0071944">
    <property type="term" value="C:cell periphery"/>
    <property type="evidence" value="ECO:0007669"/>
    <property type="project" value="UniProtKB-ARBA"/>
</dbReference>
<name>A0A3N4HP22_ASCIM</name>
<dbReference type="Proteomes" id="UP000275078">
    <property type="component" value="Unassembled WGS sequence"/>
</dbReference>
<feature type="compositionally biased region" description="Basic and acidic residues" evidence="5">
    <location>
        <begin position="303"/>
        <end position="314"/>
    </location>
</feature>
<evidence type="ECO:0000313" key="7">
    <source>
        <dbReference type="EMBL" id="RPA73791.1"/>
    </source>
</evidence>
<evidence type="ECO:0000256" key="4">
    <source>
        <dbReference type="ARBA" id="ARBA00023136"/>
    </source>
</evidence>
<dbReference type="InterPro" id="IPR051694">
    <property type="entry name" value="Immunoregulatory_rcpt-like"/>
</dbReference>
<evidence type="ECO:0000256" key="3">
    <source>
        <dbReference type="ARBA" id="ARBA00022989"/>
    </source>
</evidence>
<evidence type="ECO:0000256" key="6">
    <source>
        <dbReference type="SAM" id="Phobius"/>
    </source>
</evidence>
<feature type="compositionally biased region" description="Pro residues" evidence="5">
    <location>
        <begin position="341"/>
        <end position="352"/>
    </location>
</feature>
<dbReference type="PRINTS" id="PR01217">
    <property type="entry name" value="PRICHEXTENSN"/>
</dbReference>
<feature type="compositionally biased region" description="Pro residues" evidence="5">
    <location>
        <begin position="190"/>
        <end position="200"/>
    </location>
</feature>
<feature type="compositionally biased region" description="Low complexity" evidence="5">
    <location>
        <begin position="328"/>
        <end position="340"/>
    </location>
</feature>
<dbReference type="GO" id="GO:0016020">
    <property type="term" value="C:membrane"/>
    <property type="evidence" value="ECO:0007669"/>
    <property type="project" value="UniProtKB-SubCell"/>
</dbReference>
<dbReference type="EMBL" id="ML119811">
    <property type="protein sequence ID" value="RPA73791.1"/>
    <property type="molecule type" value="Genomic_DNA"/>
</dbReference>
<keyword evidence="2 6" id="KW-0812">Transmembrane</keyword>
<keyword evidence="8" id="KW-1185">Reference proteome</keyword>
<evidence type="ECO:0000256" key="5">
    <source>
        <dbReference type="SAM" id="MobiDB-lite"/>
    </source>
</evidence>
<feature type="region of interest" description="Disordered" evidence="5">
    <location>
        <begin position="292"/>
        <end position="362"/>
    </location>
</feature>
<sequence length="465" mass="50122">MAKIQERQDTSKKDERPTYWSAMQGAAAIQNQIGDFRENFDRLVIVKQFPIRAGDRGSECPVALCFVQLIEVSYITSRSARAAPGTAVTTLSYTFKESPTPFTLPFWYDRTQTPITVNQLDSDPRLEKLPLSGKPDPMPQNPAPSPSLPSPTPNPPSPSLPSPTPNPPSPSLPSRTSKSTPTAFSSSSPLPSPTTQPTPEPDLHTPGEPPAKSRTTEIVGATVGAVVLILILLLIFFLHRYRKRAMRLTALSRHHDEVTKPELEDTSTARPKLTIPAHAFVDAKELAGTPAWIGPRPYELEGDQPKDYKADRAPNPEGTTPPTKDAGPSLTSSRRTSSTPPSAPSAIAPPMPTSESTSPSPKSYTTLIIGTTLGSVAVIAIITILIYLLYRYQKRLKRAHDLAMVGHGLKVELVDTGVGPLEKENSAGPGVAEMRECGPPVVEFANGRLFELDGRGAVVGKREGG</sequence>
<dbReference type="STRING" id="1160509.A0A3N4HP22"/>
<feature type="compositionally biased region" description="Low complexity" evidence="5">
    <location>
        <begin position="172"/>
        <end position="189"/>
    </location>
</feature>
<comment type="subcellular location">
    <subcellularLocation>
        <location evidence="1">Membrane</location>
        <topology evidence="1">Single-pass membrane protein</topology>
    </subcellularLocation>
</comment>
<dbReference type="PANTHER" id="PTHR15549">
    <property type="entry name" value="PAIRED IMMUNOGLOBULIN-LIKE TYPE 2 RECEPTOR"/>
    <property type="match status" value="1"/>
</dbReference>
<evidence type="ECO:0000256" key="2">
    <source>
        <dbReference type="ARBA" id="ARBA00022692"/>
    </source>
</evidence>
<feature type="transmembrane region" description="Helical" evidence="6">
    <location>
        <begin position="367"/>
        <end position="390"/>
    </location>
</feature>
<organism evidence="7 8">
    <name type="scientific">Ascobolus immersus RN42</name>
    <dbReference type="NCBI Taxonomy" id="1160509"/>
    <lineage>
        <taxon>Eukaryota</taxon>
        <taxon>Fungi</taxon>
        <taxon>Dikarya</taxon>
        <taxon>Ascomycota</taxon>
        <taxon>Pezizomycotina</taxon>
        <taxon>Pezizomycetes</taxon>
        <taxon>Pezizales</taxon>
        <taxon>Ascobolaceae</taxon>
        <taxon>Ascobolus</taxon>
    </lineage>
</organism>
<dbReference type="AlphaFoldDB" id="A0A3N4HP22"/>
<protein>
    <submittedName>
        <fullName evidence="7">Uncharacterized protein</fullName>
    </submittedName>
</protein>
<evidence type="ECO:0000256" key="1">
    <source>
        <dbReference type="ARBA" id="ARBA00004167"/>
    </source>
</evidence>
<evidence type="ECO:0000313" key="8">
    <source>
        <dbReference type="Proteomes" id="UP000275078"/>
    </source>
</evidence>
<feature type="region of interest" description="Disordered" evidence="5">
    <location>
        <begin position="115"/>
        <end position="214"/>
    </location>
</feature>
<feature type="compositionally biased region" description="Low complexity" evidence="5">
    <location>
        <begin position="353"/>
        <end position="362"/>
    </location>
</feature>
<keyword evidence="4 6" id="KW-0472">Membrane</keyword>
<accession>A0A3N4HP22</accession>
<feature type="transmembrane region" description="Helical" evidence="6">
    <location>
        <begin position="218"/>
        <end position="238"/>
    </location>
</feature>
<keyword evidence="3 6" id="KW-1133">Transmembrane helix</keyword>
<gene>
    <name evidence="7" type="ORF">BJ508DRAFT_366591</name>
</gene>